<evidence type="ECO:0000256" key="1">
    <source>
        <dbReference type="SAM" id="MobiDB-lite"/>
    </source>
</evidence>
<protein>
    <submittedName>
        <fullName evidence="2">Uncharacterized protein</fullName>
    </submittedName>
</protein>
<proteinExistence type="predicted"/>
<organism evidence="2 3">
    <name type="scientific">Lactarius akahatsu</name>
    <dbReference type="NCBI Taxonomy" id="416441"/>
    <lineage>
        <taxon>Eukaryota</taxon>
        <taxon>Fungi</taxon>
        <taxon>Dikarya</taxon>
        <taxon>Basidiomycota</taxon>
        <taxon>Agaricomycotina</taxon>
        <taxon>Agaricomycetes</taxon>
        <taxon>Russulales</taxon>
        <taxon>Russulaceae</taxon>
        <taxon>Lactarius</taxon>
    </lineage>
</organism>
<gene>
    <name evidence="2" type="ORF">EDB92DRAFT_1948499</name>
</gene>
<evidence type="ECO:0000313" key="3">
    <source>
        <dbReference type="Proteomes" id="UP001201163"/>
    </source>
</evidence>
<feature type="region of interest" description="Disordered" evidence="1">
    <location>
        <begin position="236"/>
        <end position="257"/>
    </location>
</feature>
<dbReference type="AlphaFoldDB" id="A0AAD4QBT2"/>
<feature type="region of interest" description="Disordered" evidence="1">
    <location>
        <begin position="26"/>
        <end position="50"/>
    </location>
</feature>
<comment type="caution">
    <text evidence="2">The sequence shown here is derived from an EMBL/GenBank/DDBJ whole genome shotgun (WGS) entry which is preliminary data.</text>
</comment>
<accession>A0AAD4QBT2</accession>
<keyword evidence="3" id="KW-1185">Reference proteome</keyword>
<dbReference type="Proteomes" id="UP001201163">
    <property type="component" value="Unassembled WGS sequence"/>
</dbReference>
<reference evidence="2" key="1">
    <citation type="submission" date="2022-01" db="EMBL/GenBank/DDBJ databases">
        <title>Comparative genomics reveals a dynamic genome evolution in the ectomycorrhizal milk-cap (Lactarius) mushrooms.</title>
        <authorList>
            <consortium name="DOE Joint Genome Institute"/>
            <person name="Lebreton A."/>
            <person name="Tang N."/>
            <person name="Kuo A."/>
            <person name="LaButti K."/>
            <person name="Drula E."/>
            <person name="Barry K."/>
            <person name="Clum A."/>
            <person name="Lipzen A."/>
            <person name="Mousain D."/>
            <person name="Ng V."/>
            <person name="Wang R."/>
            <person name="Wang X."/>
            <person name="Dai Y."/>
            <person name="Henrissat B."/>
            <person name="Grigoriev I.V."/>
            <person name="Guerin-Laguette A."/>
            <person name="Yu F."/>
            <person name="Martin F.M."/>
        </authorList>
    </citation>
    <scope>NUCLEOTIDE SEQUENCE</scope>
    <source>
        <strain evidence="2">QP</strain>
    </source>
</reference>
<evidence type="ECO:0000313" key="2">
    <source>
        <dbReference type="EMBL" id="KAH8987652.1"/>
    </source>
</evidence>
<dbReference type="EMBL" id="JAKELL010000046">
    <property type="protein sequence ID" value="KAH8987652.1"/>
    <property type="molecule type" value="Genomic_DNA"/>
</dbReference>
<feature type="region of interest" description="Disordered" evidence="1">
    <location>
        <begin position="199"/>
        <end position="219"/>
    </location>
</feature>
<sequence length="314" mass="34587">MLTLGETRAFSLILPSTQRLSLTAISNFQGSPPSKRPKSGKRPWASAHPEQGADGHALALLANITCVAQELPLQIPEAEEHDEIARIILAEGPEDPSEGWEHLYHGLNRLLGYGADIEDIAHCVRHRPLGVEGLTWYIHGFVIDYGITGRLLEGKLERLLKAIEHVNQRGRHTIASVSPDCSPEVLPVRDDLLLRELTLSDTFPPPSSPRMQSVNTDDNDDDIEYIGTLPLSDAIAPARQDPSPPIPPGTPVISRRVSEKSKCKQHVVSAPPSQTGIGAYPFLLHVEEHMAWEFSSRSGTLLLHARRCEKLQPQ</sequence>
<name>A0AAD4QBT2_9AGAM</name>